<sequence>LSPPEKNMALKTKNTKERYKASVFFASEKVRISPKIKRVRKKGLVKRYKKYLSKIILKTR</sequence>
<dbReference type="EMBL" id="BARV01018678">
    <property type="protein sequence ID" value="GAI22346.1"/>
    <property type="molecule type" value="Genomic_DNA"/>
</dbReference>
<dbReference type="AlphaFoldDB" id="X1MWD0"/>
<comment type="caution">
    <text evidence="1">The sequence shown here is derived from an EMBL/GenBank/DDBJ whole genome shotgun (WGS) entry which is preliminary data.</text>
</comment>
<organism evidence="1">
    <name type="scientific">marine sediment metagenome</name>
    <dbReference type="NCBI Taxonomy" id="412755"/>
    <lineage>
        <taxon>unclassified sequences</taxon>
        <taxon>metagenomes</taxon>
        <taxon>ecological metagenomes</taxon>
    </lineage>
</organism>
<feature type="non-terminal residue" evidence="1">
    <location>
        <position position="1"/>
    </location>
</feature>
<evidence type="ECO:0000313" key="1">
    <source>
        <dbReference type="EMBL" id="GAI22346.1"/>
    </source>
</evidence>
<reference evidence="1" key="1">
    <citation type="journal article" date="2014" name="Front. Microbiol.">
        <title>High frequency of phylogenetically diverse reductive dehalogenase-homologous genes in deep subseafloor sedimentary metagenomes.</title>
        <authorList>
            <person name="Kawai M."/>
            <person name="Futagami T."/>
            <person name="Toyoda A."/>
            <person name="Takaki Y."/>
            <person name="Nishi S."/>
            <person name="Hori S."/>
            <person name="Arai W."/>
            <person name="Tsubouchi T."/>
            <person name="Morono Y."/>
            <person name="Uchiyama I."/>
            <person name="Ito T."/>
            <person name="Fujiyama A."/>
            <person name="Inagaki F."/>
            <person name="Takami H."/>
        </authorList>
    </citation>
    <scope>NUCLEOTIDE SEQUENCE</scope>
    <source>
        <strain evidence="1">Expedition CK06-06</strain>
    </source>
</reference>
<protein>
    <submittedName>
        <fullName evidence="1">Uncharacterized protein</fullName>
    </submittedName>
</protein>
<proteinExistence type="predicted"/>
<gene>
    <name evidence="1" type="ORF">S06H3_31527</name>
</gene>
<name>X1MWD0_9ZZZZ</name>
<accession>X1MWD0</accession>